<dbReference type="PANTHER" id="PTHR10924:SF6">
    <property type="entry name" value="SOLUTE CARRIER FAMILY 49 MEMBER A3"/>
    <property type="match status" value="1"/>
</dbReference>
<evidence type="ECO:0000313" key="8">
    <source>
        <dbReference type="Proteomes" id="UP001497453"/>
    </source>
</evidence>
<gene>
    <name evidence="7" type="ORF">GFSPODELE1_LOCUS1915</name>
</gene>
<dbReference type="PANTHER" id="PTHR10924">
    <property type="entry name" value="MAJOR FACILITATOR SUPERFAMILY PROTEIN-RELATED"/>
    <property type="match status" value="1"/>
</dbReference>
<evidence type="ECO:0000256" key="2">
    <source>
        <dbReference type="ARBA" id="ARBA00022692"/>
    </source>
</evidence>
<feature type="transmembrane region" description="Helical" evidence="6">
    <location>
        <begin position="332"/>
        <end position="350"/>
    </location>
</feature>
<dbReference type="Gene3D" id="1.20.1250.20">
    <property type="entry name" value="MFS general substrate transporter like domains"/>
    <property type="match status" value="2"/>
</dbReference>
<feature type="transmembrane region" description="Helical" evidence="6">
    <location>
        <begin position="263"/>
        <end position="288"/>
    </location>
</feature>
<keyword evidence="4 6" id="KW-0472">Membrane</keyword>
<accession>A0ABP1CT87</accession>
<feature type="transmembrane region" description="Helical" evidence="6">
    <location>
        <begin position="356"/>
        <end position="377"/>
    </location>
</feature>
<feature type="transmembrane region" description="Helical" evidence="6">
    <location>
        <begin position="389"/>
        <end position="407"/>
    </location>
</feature>
<feature type="compositionally biased region" description="Basic and acidic residues" evidence="5">
    <location>
        <begin position="455"/>
        <end position="467"/>
    </location>
</feature>
<evidence type="ECO:0000256" key="4">
    <source>
        <dbReference type="ARBA" id="ARBA00023136"/>
    </source>
</evidence>
<feature type="transmembrane region" description="Helical" evidence="6">
    <location>
        <begin position="300"/>
        <end position="320"/>
    </location>
</feature>
<feature type="transmembrane region" description="Helical" evidence="6">
    <location>
        <begin position="134"/>
        <end position="154"/>
    </location>
</feature>
<dbReference type="InterPro" id="IPR036259">
    <property type="entry name" value="MFS_trans_sf"/>
</dbReference>
<feature type="transmembrane region" description="Helical" evidence="6">
    <location>
        <begin position="174"/>
        <end position="192"/>
    </location>
</feature>
<protein>
    <recommendedName>
        <fullName evidence="9">MFS general substrate transporter</fullName>
    </recommendedName>
</protein>
<evidence type="ECO:0000256" key="1">
    <source>
        <dbReference type="ARBA" id="ARBA00004141"/>
    </source>
</evidence>
<comment type="subcellular location">
    <subcellularLocation>
        <location evidence="1">Membrane</location>
        <topology evidence="1">Multi-pass membrane protein</topology>
    </subcellularLocation>
</comment>
<keyword evidence="8" id="KW-1185">Reference proteome</keyword>
<feature type="transmembrane region" description="Helical" evidence="6">
    <location>
        <begin position="427"/>
        <end position="445"/>
    </location>
</feature>
<name>A0ABP1CT87_9APHY</name>
<evidence type="ECO:0000256" key="5">
    <source>
        <dbReference type="SAM" id="MobiDB-lite"/>
    </source>
</evidence>
<evidence type="ECO:0000256" key="3">
    <source>
        <dbReference type="ARBA" id="ARBA00022989"/>
    </source>
</evidence>
<reference evidence="8" key="1">
    <citation type="submission" date="2024-04" db="EMBL/GenBank/DDBJ databases">
        <authorList>
            <person name="Shaw F."/>
            <person name="Minotto A."/>
        </authorList>
    </citation>
    <scope>NUCLEOTIDE SEQUENCE [LARGE SCALE GENOMIC DNA]</scope>
</reference>
<evidence type="ECO:0000313" key="7">
    <source>
        <dbReference type="EMBL" id="CAL1697928.1"/>
    </source>
</evidence>
<dbReference type="EMBL" id="OZ037953">
    <property type="protein sequence ID" value="CAL1697928.1"/>
    <property type="molecule type" value="Genomic_DNA"/>
</dbReference>
<sequence length="481" mass="52332">MDAVIEKVSKQCLTIATQVSSDRGEETQHVYRLYKRRFVGQVALFFLCVASAMPWPWFGPIANEVFDELGFSLDRVNWLGTVTNAVLLPVSLIVPDTCSRYGIRRTCDIGALLMLVSAWIRYAGTARVSQNASYALIMIAQILGGAAQPFFLILGPKYSETWFDLKGRMTATMVLSVANPVGGALAQLISPIPGNTKTSILILGIIQTVVGPLVFLIGNAPPTPPTFAATQKAPGNVSLVRAMFGKEPAALPTYMTWRERFDFAIVTLVFGVLVGVVTSFSVLTAQFFGPYGYSDTISGLMGAVLLIVGIVFAIITSPLFDRVITYHMALACKILCPIFGILWLSLIWAVKPHNTGGLFAIMALMGATSLTMLPVALELAVELTRNADGSAAILWFSGNLFGIMFVLSEDSMRADDSANPPQNMHRALIFQGAFVCGIAAFVFFIQGEQKRRRIDEQHAKDSREARAQIDLSPTSPETRSK</sequence>
<evidence type="ECO:0000256" key="6">
    <source>
        <dbReference type="SAM" id="Phobius"/>
    </source>
</evidence>
<dbReference type="Proteomes" id="UP001497453">
    <property type="component" value="Chromosome 10"/>
</dbReference>
<dbReference type="SUPFAM" id="SSF103473">
    <property type="entry name" value="MFS general substrate transporter"/>
    <property type="match status" value="1"/>
</dbReference>
<feature type="transmembrane region" description="Helical" evidence="6">
    <location>
        <begin position="38"/>
        <end position="58"/>
    </location>
</feature>
<evidence type="ECO:0008006" key="9">
    <source>
        <dbReference type="Google" id="ProtNLM"/>
    </source>
</evidence>
<proteinExistence type="predicted"/>
<keyword evidence="2 6" id="KW-0812">Transmembrane</keyword>
<organism evidence="7 8">
    <name type="scientific">Somion occarium</name>
    <dbReference type="NCBI Taxonomy" id="3059160"/>
    <lineage>
        <taxon>Eukaryota</taxon>
        <taxon>Fungi</taxon>
        <taxon>Dikarya</taxon>
        <taxon>Basidiomycota</taxon>
        <taxon>Agaricomycotina</taxon>
        <taxon>Agaricomycetes</taxon>
        <taxon>Polyporales</taxon>
        <taxon>Cerrenaceae</taxon>
        <taxon>Somion</taxon>
    </lineage>
</organism>
<dbReference type="InterPro" id="IPR049680">
    <property type="entry name" value="FLVCR1-2_SLC49-like"/>
</dbReference>
<feature type="compositionally biased region" description="Polar residues" evidence="5">
    <location>
        <begin position="471"/>
        <end position="481"/>
    </location>
</feature>
<dbReference type="Pfam" id="PF07690">
    <property type="entry name" value="MFS_1"/>
    <property type="match status" value="1"/>
</dbReference>
<feature type="region of interest" description="Disordered" evidence="5">
    <location>
        <begin position="455"/>
        <end position="481"/>
    </location>
</feature>
<feature type="transmembrane region" description="Helical" evidence="6">
    <location>
        <begin position="78"/>
        <end position="94"/>
    </location>
</feature>
<dbReference type="InterPro" id="IPR011701">
    <property type="entry name" value="MFS"/>
</dbReference>
<feature type="transmembrane region" description="Helical" evidence="6">
    <location>
        <begin position="198"/>
        <end position="217"/>
    </location>
</feature>
<feature type="transmembrane region" description="Helical" evidence="6">
    <location>
        <begin position="106"/>
        <end position="122"/>
    </location>
</feature>
<keyword evidence="3 6" id="KW-1133">Transmembrane helix</keyword>